<accession>A0A8X6TBM1</accession>
<evidence type="ECO:0000313" key="1">
    <source>
        <dbReference type="EMBL" id="GFS97653.1"/>
    </source>
</evidence>
<keyword evidence="2" id="KW-1185">Reference proteome</keyword>
<organism evidence="1 2">
    <name type="scientific">Nephila pilipes</name>
    <name type="common">Giant wood spider</name>
    <name type="synonym">Nephila maculata</name>
    <dbReference type="NCBI Taxonomy" id="299642"/>
    <lineage>
        <taxon>Eukaryota</taxon>
        <taxon>Metazoa</taxon>
        <taxon>Ecdysozoa</taxon>
        <taxon>Arthropoda</taxon>
        <taxon>Chelicerata</taxon>
        <taxon>Arachnida</taxon>
        <taxon>Araneae</taxon>
        <taxon>Araneomorphae</taxon>
        <taxon>Entelegynae</taxon>
        <taxon>Araneoidea</taxon>
        <taxon>Nephilidae</taxon>
        <taxon>Nephila</taxon>
    </lineage>
</organism>
<dbReference type="Proteomes" id="UP000887013">
    <property type="component" value="Unassembled WGS sequence"/>
</dbReference>
<name>A0A8X6TBM1_NEPPI</name>
<dbReference type="AlphaFoldDB" id="A0A8X6TBM1"/>
<protein>
    <submittedName>
        <fullName evidence="1">Uncharacterized protein</fullName>
    </submittedName>
</protein>
<sequence>MGSVMDVDKQRIQTVLTLRKLDNIKISLRQTSGKSIRKLQLEQEISYGSAYQGVTHHSKFTHFVYSPCRNCVQVIKENDCIFMFGFADLFERTFKSLMMFTSQMKLGSTTMAI</sequence>
<reference evidence="1" key="1">
    <citation type="submission" date="2020-08" db="EMBL/GenBank/DDBJ databases">
        <title>Multicomponent nature underlies the extraordinary mechanical properties of spider dragline silk.</title>
        <authorList>
            <person name="Kono N."/>
            <person name="Nakamura H."/>
            <person name="Mori M."/>
            <person name="Yoshida Y."/>
            <person name="Ohtoshi R."/>
            <person name="Malay A.D."/>
            <person name="Moran D.A.P."/>
            <person name="Tomita M."/>
            <person name="Numata K."/>
            <person name="Arakawa K."/>
        </authorList>
    </citation>
    <scope>NUCLEOTIDE SEQUENCE</scope>
</reference>
<gene>
    <name evidence="1" type="ORF">NPIL_475981</name>
</gene>
<evidence type="ECO:0000313" key="2">
    <source>
        <dbReference type="Proteomes" id="UP000887013"/>
    </source>
</evidence>
<comment type="caution">
    <text evidence="1">The sequence shown here is derived from an EMBL/GenBank/DDBJ whole genome shotgun (WGS) entry which is preliminary data.</text>
</comment>
<proteinExistence type="predicted"/>
<dbReference type="EMBL" id="BMAW01006175">
    <property type="protein sequence ID" value="GFS97653.1"/>
    <property type="molecule type" value="Genomic_DNA"/>
</dbReference>